<dbReference type="Pfam" id="PF17917">
    <property type="entry name" value="RT_RNaseH"/>
    <property type="match status" value="1"/>
</dbReference>
<dbReference type="InterPro" id="IPR050951">
    <property type="entry name" value="Retrovirus_Pol_polyprotein"/>
</dbReference>
<dbReference type="PANTHER" id="PTHR37984">
    <property type="entry name" value="PROTEIN CBG26694"/>
    <property type="match status" value="1"/>
</dbReference>
<keyword evidence="2" id="KW-0548">Nucleotidyltransferase</keyword>
<keyword evidence="5" id="KW-0378">Hydrolase</keyword>
<dbReference type="SUPFAM" id="SSF56672">
    <property type="entry name" value="DNA/RNA polymerases"/>
    <property type="match status" value="1"/>
</dbReference>
<name>A0A9P7BLJ5_RHIOR</name>
<dbReference type="Proteomes" id="UP000716291">
    <property type="component" value="Unassembled WGS sequence"/>
</dbReference>
<dbReference type="FunFam" id="3.30.70.270:FF:000020">
    <property type="entry name" value="Transposon Tf2-6 polyprotein-like Protein"/>
    <property type="match status" value="1"/>
</dbReference>
<comment type="caution">
    <text evidence="8">The sequence shown here is derived from an EMBL/GenBank/DDBJ whole genome shotgun (WGS) entry which is preliminary data.</text>
</comment>
<sequence length="367" mass="42083">MVIDYRKLNAVTKKDSYPLPRIDDLLDTLGKAKVFSALDMRAGFHQIPMEENSKELTAFTTKYGVYSYNTLPMGLVNSPATFQRLIDLCFRSLINKCLVAYIDDLNVYSHNIHEHLIHIEQVFNCIQIANLKLNPEKCFFFKDHLKFLGYIVTSNGIQTDPSKIEKIQNYPVPKTLTQIRGFLGLASYYRRFIKNFAAIARPLHDQTKTSKKIPWTNKTTESFELLKKLLTQAPVLARPDFNRDFILVTDASRNGLGCILTQLDDNGHEHPIIYASRSLKSSEVNYGVSKLECLAVIWAVKKFRPYLLGKRFKIITDHSALKGLLNTTNPTGIIARWITILSEYEYEIKYRPGRVNESADFLSRLGY</sequence>
<dbReference type="Pfam" id="PF00078">
    <property type="entry name" value="RVT_1"/>
    <property type="match status" value="1"/>
</dbReference>
<dbReference type="PANTHER" id="PTHR37984:SF5">
    <property type="entry name" value="PROTEIN NYNRIN-LIKE"/>
    <property type="match status" value="1"/>
</dbReference>
<dbReference type="GO" id="GO:0016787">
    <property type="term" value="F:hydrolase activity"/>
    <property type="evidence" value="ECO:0007669"/>
    <property type="project" value="UniProtKB-KW"/>
</dbReference>
<reference evidence="8" key="1">
    <citation type="journal article" date="2020" name="Microb. Genom.">
        <title>Genetic diversity of clinical and environmental Mucorales isolates obtained from an investigation of mucormycosis cases among solid organ transplant recipients.</title>
        <authorList>
            <person name="Nguyen M.H."/>
            <person name="Kaul D."/>
            <person name="Muto C."/>
            <person name="Cheng S.J."/>
            <person name="Richter R.A."/>
            <person name="Bruno V.M."/>
            <person name="Liu G."/>
            <person name="Beyhan S."/>
            <person name="Sundermann A.J."/>
            <person name="Mounaud S."/>
            <person name="Pasculle A.W."/>
            <person name="Nierman W.C."/>
            <person name="Driscoll E."/>
            <person name="Cumbie R."/>
            <person name="Clancy C.J."/>
            <person name="Dupont C.L."/>
        </authorList>
    </citation>
    <scope>NUCLEOTIDE SEQUENCE</scope>
    <source>
        <strain evidence="8">GL11</strain>
    </source>
</reference>
<evidence type="ECO:0000256" key="1">
    <source>
        <dbReference type="ARBA" id="ARBA00022679"/>
    </source>
</evidence>
<dbReference type="CDD" id="cd01647">
    <property type="entry name" value="RT_LTR"/>
    <property type="match status" value="1"/>
</dbReference>
<keyword evidence="4" id="KW-0255">Endonuclease</keyword>
<evidence type="ECO:0000256" key="2">
    <source>
        <dbReference type="ARBA" id="ARBA00022695"/>
    </source>
</evidence>
<proteinExistence type="predicted"/>
<gene>
    <name evidence="8" type="ORF">G6F64_012407</name>
</gene>
<evidence type="ECO:0000313" key="9">
    <source>
        <dbReference type="Proteomes" id="UP000716291"/>
    </source>
</evidence>
<feature type="domain" description="Reverse transcriptase" evidence="7">
    <location>
        <begin position="1"/>
        <end position="152"/>
    </location>
</feature>
<dbReference type="GO" id="GO:0003964">
    <property type="term" value="F:RNA-directed DNA polymerase activity"/>
    <property type="evidence" value="ECO:0007669"/>
    <property type="project" value="UniProtKB-KW"/>
</dbReference>
<keyword evidence="3" id="KW-0540">Nuclease</keyword>
<dbReference type="PROSITE" id="PS50878">
    <property type="entry name" value="RT_POL"/>
    <property type="match status" value="1"/>
</dbReference>
<evidence type="ECO:0000256" key="6">
    <source>
        <dbReference type="ARBA" id="ARBA00022918"/>
    </source>
</evidence>
<evidence type="ECO:0000259" key="7">
    <source>
        <dbReference type="PROSITE" id="PS50878"/>
    </source>
</evidence>
<dbReference type="Gene3D" id="3.30.70.270">
    <property type="match status" value="2"/>
</dbReference>
<dbReference type="CDD" id="cd09274">
    <property type="entry name" value="RNase_HI_RT_Ty3"/>
    <property type="match status" value="1"/>
</dbReference>
<dbReference type="AlphaFoldDB" id="A0A9P7BLJ5"/>
<keyword evidence="6" id="KW-0695">RNA-directed DNA polymerase</keyword>
<dbReference type="InterPro" id="IPR000477">
    <property type="entry name" value="RT_dom"/>
</dbReference>
<keyword evidence="9" id="KW-1185">Reference proteome</keyword>
<dbReference type="EMBL" id="JAANQT010003768">
    <property type="protein sequence ID" value="KAG1300759.1"/>
    <property type="molecule type" value="Genomic_DNA"/>
</dbReference>
<dbReference type="GO" id="GO:0004519">
    <property type="term" value="F:endonuclease activity"/>
    <property type="evidence" value="ECO:0007669"/>
    <property type="project" value="UniProtKB-KW"/>
</dbReference>
<keyword evidence="1" id="KW-0808">Transferase</keyword>
<evidence type="ECO:0000256" key="5">
    <source>
        <dbReference type="ARBA" id="ARBA00022801"/>
    </source>
</evidence>
<dbReference type="InterPro" id="IPR043502">
    <property type="entry name" value="DNA/RNA_pol_sf"/>
</dbReference>
<dbReference type="InterPro" id="IPR043128">
    <property type="entry name" value="Rev_trsase/Diguanyl_cyclase"/>
</dbReference>
<evidence type="ECO:0000313" key="8">
    <source>
        <dbReference type="EMBL" id="KAG1300759.1"/>
    </source>
</evidence>
<evidence type="ECO:0000256" key="3">
    <source>
        <dbReference type="ARBA" id="ARBA00022722"/>
    </source>
</evidence>
<organism evidence="8 9">
    <name type="scientific">Rhizopus oryzae</name>
    <name type="common">Mucormycosis agent</name>
    <name type="synonym">Rhizopus arrhizus var. delemar</name>
    <dbReference type="NCBI Taxonomy" id="64495"/>
    <lineage>
        <taxon>Eukaryota</taxon>
        <taxon>Fungi</taxon>
        <taxon>Fungi incertae sedis</taxon>
        <taxon>Mucoromycota</taxon>
        <taxon>Mucoromycotina</taxon>
        <taxon>Mucoromycetes</taxon>
        <taxon>Mucorales</taxon>
        <taxon>Mucorineae</taxon>
        <taxon>Rhizopodaceae</taxon>
        <taxon>Rhizopus</taxon>
    </lineage>
</organism>
<accession>A0A9P7BLJ5</accession>
<dbReference type="InterPro" id="IPR041373">
    <property type="entry name" value="RT_RNaseH"/>
</dbReference>
<evidence type="ECO:0000256" key="4">
    <source>
        <dbReference type="ARBA" id="ARBA00022759"/>
    </source>
</evidence>
<protein>
    <recommendedName>
        <fullName evidence="7">Reverse transcriptase domain-containing protein</fullName>
    </recommendedName>
</protein>